<reference evidence="2 3" key="1">
    <citation type="journal article" date="2016" name="Nat. Commun.">
        <title>Thousands of microbial genomes shed light on interconnected biogeochemical processes in an aquifer system.</title>
        <authorList>
            <person name="Anantharaman K."/>
            <person name="Brown C.T."/>
            <person name="Hug L.A."/>
            <person name="Sharon I."/>
            <person name="Castelle C.J."/>
            <person name="Probst A.J."/>
            <person name="Thomas B.C."/>
            <person name="Singh A."/>
            <person name="Wilkins M.J."/>
            <person name="Karaoz U."/>
            <person name="Brodie E.L."/>
            <person name="Williams K.H."/>
            <person name="Hubbard S.S."/>
            <person name="Banfield J.F."/>
        </authorList>
    </citation>
    <scope>NUCLEOTIDE SEQUENCE [LARGE SCALE GENOMIC DNA]</scope>
</reference>
<sequence>MSTSAEYTDYVLDQLSSLGVIHTSKMFGGVLLIIYGTQLGVIIEDILYFKVTAPELQTKLQTQGSQQFTYTRKDKEEPVVIKNWWSVPEEILEDRDKVVDLANITLGREDL</sequence>
<organism evidence="2 3">
    <name type="scientific">Candidatus Kaiserbacteria bacterium RIFCSPLOWO2_12_FULL_45_26</name>
    <dbReference type="NCBI Taxonomy" id="1798525"/>
    <lineage>
        <taxon>Bacteria</taxon>
        <taxon>Candidatus Kaiseribacteriota</taxon>
    </lineage>
</organism>
<feature type="domain" description="TfoX N-terminal" evidence="1">
    <location>
        <begin position="13"/>
        <end position="105"/>
    </location>
</feature>
<gene>
    <name evidence="2" type="ORF">A3G90_01785</name>
</gene>
<dbReference type="STRING" id="1798525.A3G90_01785"/>
<evidence type="ECO:0000313" key="2">
    <source>
        <dbReference type="EMBL" id="OGG84793.1"/>
    </source>
</evidence>
<proteinExistence type="predicted"/>
<dbReference type="Proteomes" id="UP000177325">
    <property type="component" value="Unassembled WGS sequence"/>
</dbReference>
<dbReference type="Pfam" id="PF04993">
    <property type="entry name" value="TfoX_N"/>
    <property type="match status" value="1"/>
</dbReference>
<accession>A0A1F6FG01</accession>
<name>A0A1F6FG01_9BACT</name>
<evidence type="ECO:0000259" key="1">
    <source>
        <dbReference type="Pfam" id="PF04993"/>
    </source>
</evidence>
<dbReference type="EMBL" id="MFMM01000001">
    <property type="protein sequence ID" value="OGG84793.1"/>
    <property type="molecule type" value="Genomic_DNA"/>
</dbReference>
<comment type="caution">
    <text evidence="2">The sequence shown here is derived from an EMBL/GenBank/DDBJ whole genome shotgun (WGS) entry which is preliminary data.</text>
</comment>
<dbReference type="SUPFAM" id="SSF159894">
    <property type="entry name" value="YgaC/TfoX-N like"/>
    <property type="match status" value="1"/>
</dbReference>
<dbReference type="InterPro" id="IPR007076">
    <property type="entry name" value="TfoX_N"/>
</dbReference>
<protein>
    <recommendedName>
        <fullName evidence="1">TfoX N-terminal domain-containing protein</fullName>
    </recommendedName>
</protein>
<evidence type="ECO:0000313" key="3">
    <source>
        <dbReference type="Proteomes" id="UP000177325"/>
    </source>
</evidence>
<dbReference type="Gene3D" id="3.30.1460.30">
    <property type="entry name" value="YgaC/TfoX-N like chaperone"/>
    <property type="match status" value="1"/>
</dbReference>
<dbReference type="AlphaFoldDB" id="A0A1F6FG01"/>